<keyword evidence="2" id="KW-0812">Transmembrane</keyword>
<evidence type="ECO:0000256" key="2">
    <source>
        <dbReference type="SAM" id="Phobius"/>
    </source>
</evidence>
<keyword evidence="2" id="KW-1133">Transmembrane helix</keyword>
<sequence length="176" mass="19217">MTPKSKSSSTSGIGKGQFHPTLHRLGNIKQESTVEGMAIVDGNDVNMEPLEEDDSSLTDHRILLEEAHTLSPNTPNHRWYLKYIVIVIIILVIAVAVLGIASDSGCFSSNTGMTSTTLYSTGVETEFMKNDKDPKPIKSDEHAFRAALNPSNVLGDDIDAGRLFQYLIILGKKDCP</sequence>
<reference evidence="3 4" key="1">
    <citation type="submission" date="2020-06" db="EMBL/GenBank/DDBJ databases">
        <authorList>
            <person name="Li R."/>
            <person name="Bekaert M."/>
        </authorList>
    </citation>
    <scope>NUCLEOTIDE SEQUENCE [LARGE SCALE GENOMIC DNA]</scope>
    <source>
        <strain evidence="4">wild</strain>
    </source>
</reference>
<name>A0A6J8DBB0_MYTCO</name>
<evidence type="ECO:0000256" key="1">
    <source>
        <dbReference type="SAM" id="MobiDB-lite"/>
    </source>
</evidence>
<protein>
    <submittedName>
        <fullName evidence="3">Uncharacterized protein</fullName>
    </submittedName>
</protein>
<evidence type="ECO:0000313" key="3">
    <source>
        <dbReference type="EMBL" id="CAC5404947.1"/>
    </source>
</evidence>
<feature type="transmembrane region" description="Helical" evidence="2">
    <location>
        <begin position="80"/>
        <end position="101"/>
    </location>
</feature>
<dbReference type="AlphaFoldDB" id="A0A6J8DBB0"/>
<gene>
    <name evidence="3" type="ORF">MCOR_38678</name>
</gene>
<organism evidence="3 4">
    <name type="scientific">Mytilus coruscus</name>
    <name type="common">Sea mussel</name>
    <dbReference type="NCBI Taxonomy" id="42192"/>
    <lineage>
        <taxon>Eukaryota</taxon>
        <taxon>Metazoa</taxon>
        <taxon>Spiralia</taxon>
        <taxon>Lophotrochozoa</taxon>
        <taxon>Mollusca</taxon>
        <taxon>Bivalvia</taxon>
        <taxon>Autobranchia</taxon>
        <taxon>Pteriomorphia</taxon>
        <taxon>Mytilida</taxon>
        <taxon>Mytiloidea</taxon>
        <taxon>Mytilidae</taxon>
        <taxon>Mytilinae</taxon>
        <taxon>Mytilus</taxon>
    </lineage>
</organism>
<feature type="compositionally biased region" description="Low complexity" evidence="1">
    <location>
        <begin position="1"/>
        <end position="12"/>
    </location>
</feature>
<feature type="region of interest" description="Disordered" evidence="1">
    <location>
        <begin position="1"/>
        <end position="20"/>
    </location>
</feature>
<dbReference type="EMBL" id="CACVKT020007048">
    <property type="protein sequence ID" value="CAC5404947.1"/>
    <property type="molecule type" value="Genomic_DNA"/>
</dbReference>
<keyword evidence="2" id="KW-0472">Membrane</keyword>
<accession>A0A6J8DBB0</accession>
<dbReference type="Proteomes" id="UP000507470">
    <property type="component" value="Unassembled WGS sequence"/>
</dbReference>
<proteinExistence type="predicted"/>
<keyword evidence="4" id="KW-1185">Reference proteome</keyword>
<evidence type="ECO:0000313" key="4">
    <source>
        <dbReference type="Proteomes" id="UP000507470"/>
    </source>
</evidence>